<dbReference type="EMBL" id="JACKVK010000014">
    <property type="protein sequence ID" value="MCV7424323.1"/>
    <property type="molecule type" value="Genomic_DNA"/>
</dbReference>
<evidence type="ECO:0000313" key="2">
    <source>
        <dbReference type="EMBL" id="MCV7424323.1"/>
    </source>
</evidence>
<evidence type="ECO:0000313" key="3">
    <source>
        <dbReference type="Proteomes" id="UP001141629"/>
    </source>
</evidence>
<protein>
    <submittedName>
        <fullName evidence="2">Peptidoglycan-binding protein</fullName>
    </submittedName>
</protein>
<accession>A0A9X2Z7C8</accession>
<dbReference type="InterPro" id="IPR036366">
    <property type="entry name" value="PGBDSf"/>
</dbReference>
<sequence>MWIGIHTSESRSRALDLVKYCDAHEVAYNKVGDGQDIVTAVADSDAPWAAVGANKYAYHFCFSNSFAGWSRDQWLDPTDDGYLNEDAALTNGARVVAYWISKSIAAGRPIPNVWIGDGPRPPWGLNGICGHVDFGAWGGGHTDPGVNFPKNVFIARIAALLTNTTPVVIAPPPPVGVPGTSPDRYADWMLYQGNPRNDPDRVRAVQRRLRDAYASYGGHLAPDGVYGPLTKAAVAEFQRRSGLVSDGIVGPMTAAALKP</sequence>
<evidence type="ECO:0000259" key="1">
    <source>
        <dbReference type="Pfam" id="PF01471"/>
    </source>
</evidence>
<dbReference type="Gene3D" id="1.10.101.10">
    <property type="entry name" value="PGBD-like superfamily/PGBD"/>
    <property type="match status" value="1"/>
</dbReference>
<dbReference type="InterPro" id="IPR036505">
    <property type="entry name" value="Amidase/PGRP_sf"/>
</dbReference>
<proteinExistence type="predicted"/>
<dbReference type="InterPro" id="IPR036365">
    <property type="entry name" value="PGBD-like_sf"/>
</dbReference>
<gene>
    <name evidence="2" type="ORF">H7K45_27620</name>
</gene>
<dbReference type="GO" id="GO:0008745">
    <property type="term" value="F:N-acetylmuramoyl-L-alanine amidase activity"/>
    <property type="evidence" value="ECO:0007669"/>
    <property type="project" value="InterPro"/>
</dbReference>
<dbReference type="Proteomes" id="UP001141629">
    <property type="component" value="Unassembled WGS sequence"/>
</dbReference>
<keyword evidence="3" id="KW-1185">Reference proteome</keyword>
<dbReference type="InterPro" id="IPR002477">
    <property type="entry name" value="Peptidoglycan-bd-like"/>
</dbReference>
<dbReference type="Gene3D" id="3.40.80.10">
    <property type="entry name" value="Peptidoglycan recognition protein-like"/>
    <property type="match status" value="1"/>
</dbReference>
<dbReference type="Pfam" id="PF01471">
    <property type="entry name" value="PG_binding_1"/>
    <property type="match status" value="1"/>
</dbReference>
<comment type="caution">
    <text evidence="2">The sequence shown here is derived from an EMBL/GenBank/DDBJ whole genome shotgun (WGS) entry which is preliminary data.</text>
</comment>
<feature type="domain" description="Peptidoglycan binding-like" evidence="1">
    <location>
        <begin position="200"/>
        <end position="257"/>
    </location>
</feature>
<organism evidence="2 3">
    <name type="scientific">Mycobacterium yunnanensis</name>
    <dbReference type="NCBI Taxonomy" id="368477"/>
    <lineage>
        <taxon>Bacteria</taxon>
        <taxon>Bacillati</taxon>
        <taxon>Actinomycetota</taxon>
        <taxon>Actinomycetes</taxon>
        <taxon>Mycobacteriales</taxon>
        <taxon>Mycobacteriaceae</taxon>
        <taxon>Mycobacterium</taxon>
    </lineage>
</organism>
<reference evidence="2" key="1">
    <citation type="submission" date="2020-07" db="EMBL/GenBank/DDBJ databases">
        <authorList>
            <person name="Pettersson B.M.F."/>
            <person name="Behra P.R.K."/>
            <person name="Ramesh M."/>
            <person name="Das S."/>
            <person name="Dasgupta S."/>
            <person name="Kirsebom L.A."/>
        </authorList>
    </citation>
    <scope>NUCLEOTIDE SEQUENCE</scope>
    <source>
        <strain evidence="2">DSM 44838</strain>
    </source>
</reference>
<reference evidence="2" key="2">
    <citation type="journal article" date="2022" name="BMC Genomics">
        <title>Comparative genome analysis of mycobacteria focusing on tRNA and non-coding RNA.</title>
        <authorList>
            <person name="Behra P.R.K."/>
            <person name="Pettersson B.M.F."/>
            <person name="Ramesh M."/>
            <person name="Das S."/>
            <person name="Dasgupta S."/>
            <person name="Kirsebom L.A."/>
        </authorList>
    </citation>
    <scope>NUCLEOTIDE SEQUENCE</scope>
    <source>
        <strain evidence="2">DSM 44838</strain>
    </source>
</reference>
<dbReference type="SUPFAM" id="SSF55846">
    <property type="entry name" value="N-acetylmuramoyl-L-alanine amidase-like"/>
    <property type="match status" value="1"/>
</dbReference>
<name>A0A9X2Z7C8_9MYCO</name>
<dbReference type="GO" id="GO:0009253">
    <property type="term" value="P:peptidoglycan catabolic process"/>
    <property type="evidence" value="ECO:0007669"/>
    <property type="project" value="InterPro"/>
</dbReference>
<dbReference type="SUPFAM" id="SSF47090">
    <property type="entry name" value="PGBD-like"/>
    <property type="match status" value="1"/>
</dbReference>
<dbReference type="AlphaFoldDB" id="A0A9X2Z7C8"/>